<dbReference type="PROSITE" id="PS51186">
    <property type="entry name" value="GNAT"/>
    <property type="match status" value="1"/>
</dbReference>
<reference evidence="2" key="1">
    <citation type="submission" date="2020-02" db="EMBL/GenBank/DDBJ databases">
        <authorList>
            <person name="Meier V. D."/>
        </authorList>
    </citation>
    <scope>NUCLEOTIDE SEQUENCE</scope>
    <source>
        <strain evidence="2">AVDCRST_MAG08</strain>
    </source>
</reference>
<gene>
    <name evidence="2" type="ORF">AVDCRST_MAG08-282</name>
</gene>
<proteinExistence type="predicted"/>
<feature type="domain" description="N-acetyltransferase" evidence="1">
    <location>
        <begin position="26"/>
        <end position="181"/>
    </location>
</feature>
<dbReference type="InterPro" id="IPR016181">
    <property type="entry name" value="Acyl_CoA_acyltransferase"/>
</dbReference>
<dbReference type="Pfam" id="PF13302">
    <property type="entry name" value="Acetyltransf_3"/>
    <property type="match status" value="1"/>
</dbReference>
<accession>A0A6J4H4C2</accession>
<evidence type="ECO:0000313" key="2">
    <source>
        <dbReference type="EMBL" id="CAA9213903.1"/>
    </source>
</evidence>
<dbReference type="GO" id="GO:0016747">
    <property type="term" value="F:acyltransferase activity, transferring groups other than amino-acyl groups"/>
    <property type="evidence" value="ECO:0007669"/>
    <property type="project" value="InterPro"/>
</dbReference>
<sequence>MTAAIRQRPLAPPPPPAVRIVRTERLMLLPVGLENLPELVRLKADPCAFSAMLHGVRTPERTREELEDDIAFWQVRGYGTWAVHALADESFLGIAGLMERSDGRGVALRFALWPEVRGHGYAREAAGAALAFGHRAGLSRVIAVARETNFPSRAVLTDIGMKECGEYPYQGHRMLVFESRR</sequence>
<dbReference type="EMBL" id="CADCTG010000027">
    <property type="protein sequence ID" value="CAA9213903.1"/>
    <property type="molecule type" value="Genomic_DNA"/>
</dbReference>
<organism evidence="2">
    <name type="scientific">uncultured Acetobacteraceae bacterium</name>
    <dbReference type="NCBI Taxonomy" id="169975"/>
    <lineage>
        <taxon>Bacteria</taxon>
        <taxon>Pseudomonadati</taxon>
        <taxon>Pseudomonadota</taxon>
        <taxon>Alphaproteobacteria</taxon>
        <taxon>Acetobacterales</taxon>
        <taxon>Acetobacteraceae</taxon>
        <taxon>environmental samples</taxon>
    </lineage>
</organism>
<evidence type="ECO:0000259" key="1">
    <source>
        <dbReference type="PROSITE" id="PS51186"/>
    </source>
</evidence>
<dbReference type="PANTHER" id="PTHR43792:SF1">
    <property type="entry name" value="N-ACETYLTRANSFERASE DOMAIN-CONTAINING PROTEIN"/>
    <property type="match status" value="1"/>
</dbReference>
<dbReference type="InterPro" id="IPR000182">
    <property type="entry name" value="GNAT_dom"/>
</dbReference>
<dbReference type="SUPFAM" id="SSF55729">
    <property type="entry name" value="Acyl-CoA N-acyltransferases (Nat)"/>
    <property type="match status" value="1"/>
</dbReference>
<name>A0A6J4H4C2_9PROT</name>
<dbReference type="PANTHER" id="PTHR43792">
    <property type="entry name" value="GNAT FAMILY, PUTATIVE (AFU_ORTHOLOGUE AFUA_3G00765)-RELATED-RELATED"/>
    <property type="match status" value="1"/>
</dbReference>
<protein>
    <recommendedName>
        <fullName evidence="1">N-acetyltransferase domain-containing protein</fullName>
    </recommendedName>
</protein>
<dbReference type="InterPro" id="IPR051531">
    <property type="entry name" value="N-acetyltransferase"/>
</dbReference>
<dbReference type="Gene3D" id="3.40.630.30">
    <property type="match status" value="1"/>
</dbReference>
<dbReference type="AlphaFoldDB" id="A0A6J4H4C2"/>